<comment type="caution">
    <text evidence="2">The sequence shown here is derived from an EMBL/GenBank/DDBJ whole genome shotgun (WGS) entry which is preliminary data.</text>
</comment>
<organism evidence="2 3">
    <name type="scientific">Macrolepiota fuliginosa MF-IS2</name>
    <dbReference type="NCBI Taxonomy" id="1400762"/>
    <lineage>
        <taxon>Eukaryota</taxon>
        <taxon>Fungi</taxon>
        <taxon>Dikarya</taxon>
        <taxon>Basidiomycota</taxon>
        <taxon>Agaricomycotina</taxon>
        <taxon>Agaricomycetes</taxon>
        <taxon>Agaricomycetidae</taxon>
        <taxon>Agaricales</taxon>
        <taxon>Agaricineae</taxon>
        <taxon>Agaricaceae</taxon>
        <taxon>Macrolepiota</taxon>
    </lineage>
</organism>
<dbReference type="OrthoDB" id="10052321at2759"/>
<evidence type="ECO:0000313" key="3">
    <source>
        <dbReference type="Proteomes" id="UP000807342"/>
    </source>
</evidence>
<reference evidence="2" key="1">
    <citation type="submission" date="2020-11" db="EMBL/GenBank/DDBJ databases">
        <authorList>
            <consortium name="DOE Joint Genome Institute"/>
            <person name="Ahrendt S."/>
            <person name="Riley R."/>
            <person name="Andreopoulos W."/>
            <person name="Labutti K."/>
            <person name="Pangilinan J."/>
            <person name="Ruiz-Duenas F.J."/>
            <person name="Barrasa J.M."/>
            <person name="Sanchez-Garcia M."/>
            <person name="Camarero S."/>
            <person name="Miyauchi S."/>
            <person name="Serrano A."/>
            <person name="Linde D."/>
            <person name="Babiker R."/>
            <person name="Drula E."/>
            <person name="Ayuso-Fernandez I."/>
            <person name="Pacheco R."/>
            <person name="Padilla G."/>
            <person name="Ferreira P."/>
            <person name="Barriuso J."/>
            <person name="Kellner H."/>
            <person name="Castanera R."/>
            <person name="Alfaro M."/>
            <person name="Ramirez L."/>
            <person name="Pisabarro A.G."/>
            <person name="Kuo A."/>
            <person name="Tritt A."/>
            <person name="Lipzen A."/>
            <person name="He G."/>
            <person name="Yan M."/>
            <person name="Ng V."/>
            <person name="Cullen D."/>
            <person name="Martin F."/>
            <person name="Rosso M.-N."/>
            <person name="Henrissat B."/>
            <person name="Hibbett D."/>
            <person name="Martinez A.T."/>
            <person name="Grigoriev I.V."/>
        </authorList>
    </citation>
    <scope>NUCLEOTIDE SEQUENCE</scope>
    <source>
        <strain evidence="2">MF-IS2</strain>
    </source>
</reference>
<sequence length="160" mass="18713">MEKLLGVKTHKAEQALKDGSRWDVAEADSLEQDENRDARRQRYQRHYWESVLEDSREPIVPASLEHAKNLAQKLVKFGEHQKSTHPRLMPQFPDTKYTQTPEKFQILEKPGRPVIEVRDVGGKFLDLNDRLKRIAVAERRTREKGKKRDKQKAVISAFRS</sequence>
<protein>
    <submittedName>
        <fullName evidence="2">Uncharacterized protein</fullName>
    </submittedName>
</protein>
<proteinExistence type="predicted"/>
<accession>A0A9P5X9Z5</accession>
<evidence type="ECO:0000256" key="1">
    <source>
        <dbReference type="SAM" id="MobiDB-lite"/>
    </source>
</evidence>
<keyword evidence="3" id="KW-1185">Reference proteome</keyword>
<feature type="region of interest" description="Disordered" evidence="1">
    <location>
        <begin position="15"/>
        <end position="39"/>
    </location>
</feature>
<dbReference type="EMBL" id="MU151262">
    <property type="protein sequence ID" value="KAF9446127.1"/>
    <property type="molecule type" value="Genomic_DNA"/>
</dbReference>
<evidence type="ECO:0000313" key="2">
    <source>
        <dbReference type="EMBL" id="KAF9446127.1"/>
    </source>
</evidence>
<dbReference type="Proteomes" id="UP000807342">
    <property type="component" value="Unassembled WGS sequence"/>
</dbReference>
<feature type="region of interest" description="Disordered" evidence="1">
    <location>
        <begin position="139"/>
        <end position="160"/>
    </location>
</feature>
<dbReference type="AlphaFoldDB" id="A0A9P5X9Z5"/>
<gene>
    <name evidence="2" type="ORF">P691DRAFT_804712</name>
</gene>
<name>A0A9P5X9Z5_9AGAR</name>
<feature type="compositionally biased region" description="Basic and acidic residues" evidence="1">
    <location>
        <begin position="15"/>
        <end position="24"/>
    </location>
</feature>